<comment type="caution">
    <text evidence="1">The sequence shown here is derived from an EMBL/GenBank/DDBJ whole genome shotgun (WGS) entry which is preliminary data.</text>
</comment>
<accession>A0A4C1SUR5</accession>
<reference evidence="1 2" key="1">
    <citation type="journal article" date="2019" name="Commun. Biol.">
        <title>The bagworm genome reveals a unique fibroin gene that provides high tensile strength.</title>
        <authorList>
            <person name="Kono N."/>
            <person name="Nakamura H."/>
            <person name="Ohtoshi R."/>
            <person name="Tomita M."/>
            <person name="Numata K."/>
            <person name="Arakawa K."/>
        </authorList>
    </citation>
    <scope>NUCLEOTIDE SEQUENCE [LARGE SCALE GENOMIC DNA]</scope>
</reference>
<sequence>MLIYTRSALGGRGTTSSRTLWQVKRFNGDLEAIKLFSAVDGCNSAETLETDRRYRTVVKRFFEASIRSIVIGNMDTTSVPACTSRARRRRRGVAACLFASVAESSRFDVRVGCR</sequence>
<dbReference type="EMBL" id="BGZK01000016">
    <property type="protein sequence ID" value="GBP05087.1"/>
    <property type="molecule type" value="Genomic_DNA"/>
</dbReference>
<gene>
    <name evidence="1" type="ORF">EVAR_3419_1</name>
</gene>
<keyword evidence="2" id="KW-1185">Reference proteome</keyword>
<dbReference type="Proteomes" id="UP000299102">
    <property type="component" value="Unassembled WGS sequence"/>
</dbReference>
<evidence type="ECO:0000313" key="2">
    <source>
        <dbReference type="Proteomes" id="UP000299102"/>
    </source>
</evidence>
<proteinExistence type="predicted"/>
<organism evidence="1 2">
    <name type="scientific">Eumeta variegata</name>
    <name type="common">Bagworm moth</name>
    <name type="synonym">Eumeta japonica</name>
    <dbReference type="NCBI Taxonomy" id="151549"/>
    <lineage>
        <taxon>Eukaryota</taxon>
        <taxon>Metazoa</taxon>
        <taxon>Ecdysozoa</taxon>
        <taxon>Arthropoda</taxon>
        <taxon>Hexapoda</taxon>
        <taxon>Insecta</taxon>
        <taxon>Pterygota</taxon>
        <taxon>Neoptera</taxon>
        <taxon>Endopterygota</taxon>
        <taxon>Lepidoptera</taxon>
        <taxon>Glossata</taxon>
        <taxon>Ditrysia</taxon>
        <taxon>Tineoidea</taxon>
        <taxon>Psychidae</taxon>
        <taxon>Oiketicinae</taxon>
        <taxon>Eumeta</taxon>
    </lineage>
</organism>
<dbReference type="AlphaFoldDB" id="A0A4C1SUR5"/>
<evidence type="ECO:0000313" key="1">
    <source>
        <dbReference type="EMBL" id="GBP05087.1"/>
    </source>
</evidence>
<protein>
    <submittedName>
        <fullName evidence="1">Uncharacterized protein</fullName>
    </submittedName>
</protein>
<name>A0A4C1SUR5_EUMVA</name>